<dbReference type="Proteomes" id="UP001491310">
    <property type="component" value="Unassembled WGS sequence"/>
</dbReference>
<organism evidence="2 3">
    <name type="scientific">Coccomyxa subellipsoidea</name>
    <dbReference type="NCBI Taxonomy" id="248742"/>
    <lineage>
        <taxon>Eukaryota</taxon>
        <taxon>Viridiplantae</taxon>
        <taxon>Chlorophyta</taxon>
        <taxon>core chlorophytes</taxon>
        <taxon>Trebouxiophyceae</taxon>
        <taxon>Trebouxiophyceae incertae sedis</taxon>
        <taxon>Coccomyxaceae</taxon>
        <taxon>Coccomyxa</taxon>
    </lineage>
</organism>
<gene>
    <name evidence="2" type="ORF">WJX75_001220</name>
</gene>
<reference evidence="2 3" key="1">
    <citation type="journal article" date="2024" name="Nat. Commun.">
        <title>Phylogenomics reveals the evolutionary origins of lichenization in chlorophyte algae.</title>
        <authorList>
            <person name="Puginier C."/>
            <person name="Libourel C."/>
            <person name="Otte J."/>
            <person name="Skaloud P."/>
            <person name="Haon M."/>
            <person name="Grisel S."/>
            <person name="Petersen M."/>
            <person name="Berrin J.G."/>
            <person name="Delaux P.M."/>
            <person name="Dal Grande F."/>
            <person name="Keller J."/>
        </authorList>
    </citation>
    <scope>NUCLEOTIDE SEQUENCE [LARGE SCALE GENOMIC DNA]</scope>
    <source>
        <strain evidence="2 3">SAG 216-7</strain>
    </source>
</reference>
<name>A0ABR2YZE5_9CHLO</name>
<feature type="domain" description="SGNH hydrolase-type esterase" evidence="1">
    <location>
        <begin position="114"/>
        <end position="312"/>
    </location>
</feature>
<dbReference type="Pfam" id="PF13472">
    <property type="entry name" value="Lipase_GDSL_2"/>
    <property type="match status" value="1"/>
</dbReference>
<accession>A0ABR2YZE5</accession>
<proteinExistence type="predicted"/>
<dbReference type="PANTHER" id="PTHR30383">
    <property type="entry name" value="THIOESTERASE 1/PROTEASE 1/LYSOPHOSPHOLIPASE L1"/>
    <property type="match status" value="1"/>
</dbReference>
<sequence length="365" mass="39984">MSYPGISFSLNVPSRTLLSVFAFVTFVRSGKSTNIAYFHEQEKELVHTGNLIPVWVLILLSKTGQPPARAATCRCMQQPGAWNDWWGIGWLRFHNQLVDEVVQADKGQGFDLIFYGDSITEDWRGTSGGVPWPIGTGSDKVFQKHFAAKCRAEVLAIAGDQVGHLWWRILNGELPAVHQPRVFTMLIGTNDLNAADCNHNETELLATVPGIAARVGEIVRILRTAAPQAHVLLQAVLPRGAAWIGLTQWKWPNRFAKPIWALNAKFQEMAAVDPWVHYVDCGLPFVQQTKTGYVLDANLLPDGLHPNAAGMDVMASCLEAAIAPLMRDDGSIGSIKLSRVIASDIVASIDSTAVNSSVLERELGN</sequence>
<dbReference type="SUPFAM" id="SSF52266">
    <property type="entry name" value="SGNH hydrolase"/>
    <property type="match status" value="1"/>
</dbReference>
<dbReference type="InterPro" id="IPR036514">
    <property type="entry name" value="SGNH_hydro_sf"/>
</dbReference>
<evidence type="ECO:0000259" key="1">
    <source>
        <dbReference type="Pfam" id="PF13472"/>
    </source>
</evidence>
<dbReference type="EMBL" id="JALJOT010000002">
    <property type="protein sequence ID" value="KAK9917135.1"/>
    <property type="molecule type" value="Genomic_DNA"/>
</dbReference>
<dbReference type="InterPro" id="IPR051532">
    <property type="entry name" value="Ester_Hydrolysis_Enzymes"/>
</dbReference>
<dbReference type="Gene3D" id="3.40.50.1110">
    <property type="entry name" value="SGNH hydrolase"/>
    <property type="match status" value="1"/>
</dbReference>
<dbReference type="InterPro" id="IPR013830">
    <property type="entry name" value="SGNH_hydro"/>
</dbReference>
<evidence type="ECO:0000313" key="2">
    <source>
        <dbReference type="EMBL" id="KAK9917135.1"/>
    </source>
</evidence>
<keyword evidence="3" id="KW-1185">Reference proteome</keyword>
<dbReference type="PANTHER" id="PTHR30383:SF5">
    <property type="entry name" value="SGNH HYDROLASE-TYPE ESTERASE DOMAIN-CONTAINING PROTEIN"/>
    <property type="match status" value="1"/>
</dbReference>
<evidence type="ECO:0000313" key="3">
    <source>
        <dbReference type="Proteomes" id="UP001491310"/>
    </source>
</evidence>
<comment type="caution">
    <text evidence="2">The sequence shown here is derived from an EMBL/GenBank/DDBJ whole genome shotgun (WGS) entry which is preliminary data.</text>
</comment>
<protein>
    <recommendedName>
        <fullName evidence="1">SGNH hydrolase-type esterase domain-containing protein</fullName>
    </recommendedName>
</protein>